<proteinExistence type="inferred from homology"/>
<dbReference type="PANTHER" id="PTHR42872:SF3">
    <property type="entry name" value="PROTEIN-GLUTAMATE METHYLESTERASE_PROTEIN-GLUTAMINE GLUTAMINASE 1"/>
    <property type="match status" value="1"/>
</dbReference>
<dbReference type="GO" id="GO:0006935">
    <property type="term" value="P:chemotaxis"/>
    <property type="evidence" value="ECO:0007669"/>
    <property type="project" value="UniProtKB-UniRule"/>
</dbReference>
<dbReference type="GO" id="GO:0005737">
    <property type="term" value="C:cytoplasm"/>
    <property type="evidence" value="ECO:0007669"/>
    <property type="project" value="UniProtKB-SubCell"/>
</dbReference>
<keyword evidence="1 3" id="KW-0378">Hydrolase</keyword>
<name>A0A7M2WRG1_9BACT</name>
<dbReference type="Gene3D" id="3.40.50.2300">
    <property type="match status" value="1"/>
</dbReference>
<dbReference type="Pfam" id="PF00072">
    <property type="entry name" value="Response_reg"/>
    <property type="match status" value="1"/>
</dbReference>
<dbReference type="PROSITE" id="PS50122">
    <property type="entry name" value="CHEB"/>
    <property type="match status" value="1"/>
</dbReference>
<dbReference type="GO" id="GO:0008984">
    <property type="term" value="F:protein-glutamate methylesterase activity"/>
    <property type="evidence" value="ECO:0007669"/>
    <property type="project" value="UniProtKB-UniRule"/>
</dbReference>
<evidence type="ECO:0000256" key="2">
    <source>
        <dbReference type="ARBA" id="ARBA00048267"/>
    </source>
</evidence>
<sequence length="366" mass="38515">MRRIRVLIIDDSVVIRRILGDVIASDPSLEVVGAAANGRIGLQMIGQVSPDIVTMDVEMPEMDGLTTVRELRKTHRRLPVIMFSTLTERGASTTLDALSAGASDYVTKPSNVGNVGEAIRRISTELVGKIKGICGMQTPAVAAVPPRPRPIVRPPSASDTLKPTGPSAVRLLAVGCSTGGPVALATFIGGLEANFPVPVIITQHMPPMFTRMLADRLSIGGKLKVKEGAAGDILQAGHGYVAPGDYHMRIERHEAGFRVALNQEPPENSCRPAVDVMFRSVAATHGAGVLGVVLTGMGQDGMLGARQIRDAGGEMLVQDEATSVVWGMPGAVARDGSADAVLPLDQIADAVNRRAFGRTGLFRKGA</sequence>
<dbReference type="EC" id="3.5.1.44" evidence="3"/>
<reference evidence="8 9" key="1">
    <citation type="submission" date="2020-10" db="EMBL/GenBank/DDBJ databases">
        <title>Wide distribution of Phycisphaera-like planctomycetes from WD2101 soil group in peatlands and genome analysis of the first cultivated representative.</title>
        <authorList>
            <person name="Dedysh S.N."/>
            <person name="Beletsky A.V."/>
            <person name="Ivanova A."/>
            <person name="Kulichevskaya I.S."/>
            <person name="Suzina N.E."/>
            <person name="Philippov D.A."/>
            <person name="Rakitin A.L."/>
            <person name="Mardanov A.V."/>
            <person name="Ravin N.V."/>
        </authorList>
    </citation>
    <scope>NUCLEOTIDE SEQUENCE [LARGE SCALE GENOMIC DNA]</scope>
    <source>
        <strain evidence="8 9">M1803</strain>
    </source>
</reference>
<dbReference type="GO" id="GO:0000156">
    <property type="term" value="F:phosphorelay response regulator activity"/>
    <property type="evidence" value="ECO:0007669"/>
    <property type="project" value="InterPro"/>
</dbReference>
<dbReference type="EMBL" id="CP063458">
    <property type="protein sequence ID" value="QOV88117.1"/>
    <property type="molecule type" value="Genomic_DNA"/>
</dbReference>
<evidence type="ECO:0000256" key="1">
    <source>
        <dbReference type="ARBA" id="ARBA00022801"/>
    </source>
</evidence>
<dbReference type="Pfam" id="PF01339">
    <property type="entry name" value="CheB_methylest"/>
    <property type="match status" value="1"/>
</dbReference>
<comment type="domain">
    <text evidence="3">Contains a C-terminal catalytic domain, and an N-terminal region which modulates catalytic activity.</text>
</comment>
<dbReference type="PANTHER" id="PTHR42872">
    <property type="entry name" value="PROTEIN-GLUTAMATE METHYLESTERASE/PROTEIN-GLUTAMINE GLUTAMINASE"/>
    <property type="match status" value="1"/>
</dbReference>
<dbReference type="AlphaFoldDB" id="A0A7M2WRG1"/>
<evidence type="ECO:0000313" key="8">
    <source>
        <dbReference type="EMBL" id="QOV88117.1"/>
    </source>
</evidence>
<dbReference type="NCBIfam" id="NF001965">
    <property type="entry name" value="PRK00742.1"/>
    <property type="match status" value="1"/>
</dbReference>
<keyword evidence="9" id="KW-1185">Reference proteome</keyword>
<dbReference type="InterPro" id="IPR008248">
    <property type="entry name" value="CheB-like"/>
</dbReference>
<dbReference type="InterPro" id="IPR000673">
    <property type="entry name" value="Sig_transdc_resp-reg_Me-estase"/>
</dbReference>
<dbReference type="InterPro" id="IPR011006">
    <property type="entry name" value="CheY-like_superfamily"/>
</dbReference>
<dbReference type="GO" id="GO:0050568">
    <property type="term" value="F:protein-glutamine glutaminase activity"/>
    <property type="evidence" value="ECO:0007669"/>
    <property type="project" value="UniProtKB-UniRule"/>
</dbReference>
<evidence type="ECO:0000256" key="3">
    <source>
        <dbReference type="HAMAP-Rule" id="MF_00099"/>
    </source>
</evidence>
<dbReference type="SUPFAM" id="SSF52172">
    <property type="entry name" value="CheY-like"/>
    <property type="match status" value="1"/>
</dbReference>
<organism evidence="8 9">
    <name type="scientific">Humisphaera borealis</name>
    <dbReference type="NCBI Taxonomy" id="2807512"/>
    <lineage>
        <taxon>Bacteria</taxon>
        <taxon>Pseudomonadati</taxon>
        <taxon>Planctomycetota</taxon>
        <taxon>Phycisphaerae</taxon>
        <taxon>Tepidisphaerales</taxon>
        <taxon>Tepidisphaeraceae</taxon>
        <taxon>Humisphaera</taxon>
    </lineage>
</organism>
<feature type="active site" evidence="3 4">
    <location>
        <position position="300"/>
    </location>
</feature>
<feature type="domain" description="CheB-type methylesterase" evidence="7">
    <location>
        <begin position="166"/>
        <end position="351"/>
    </location>
</feature>
<feature type="active site" evidence="3 4">
    <location>
        <position position="177"/>
    </location>
</feature>
<feature type="modified residue" description="4-aspartylphosphate" evidence="3 5">
    <location>
        <position position="56"/>
    </location>
</feature>
<comment type="PTM">
    <text evidence="3">Phosphorylated by CheA. Phosphorylation of the N-terminal regulatory domain activates the methylesterase activity.</text>
</comment>
<comment type="catalytic activity">
    <reaction evidence="2 3">
        <text>[protein]-L-glutamate 5-O-methyl ester + H2O = L-glutamyl-[protein] + methanol + H(+)</text>
        <dbReference type="Rhea" id="RHEA:23236"/>
        <dbReference type="Rhea" id="RHEA-COMP:10208"/>
        <dbReference type="Rhea" id="RHEA-COMP:10311"/>
        <dbReference type="ChEBI" id="CHEBI:15377"/>
        <dbReference type="ChEBI" id="CHEBI:15378"/>
        <dbReference type="ChEBI" id="CHEBI:17790"/>
        <dbReference type="ChEBI" id="CHEBI:29973"/>
        <dbReference type="ChEBI" id="CHEBI:82795"/>
        <dbReference type="EC" id="3.1.1.61"/>
    </reaction>
</comment>
<dbReference type="Proteomes" id="UP000593765">
    <property type="component" value="Chromosome"/>
</dbReference>
<keyword evidence="3" id="KW-0963">Cytoplasm</keyword>
<gene>
    <name evidence="3" type="primary">cheB</name>
    <name evidence="8" type="ORF">IPV69_17870</name>
</gene>
<dbReference type="KEGG" id="hbs:IPV69_17870"/>
<dbReference type="SUPFAM" id="SSF52738">
    <property type="entry name" value="Methylesterase CheB, C-terminal domain"/>
    <property type="match status" value="1"/>
</dbReference>
<evidence type="ECO:0000313" key="9">
    <source>
        <dbReference type="Proteomes" id="UP000593765"/>
    </source>
</evidence>
<evidence type="ECO:0000256" key="4">
    <source>
        <dbReference type="PROSITE-ProRule" id="PRU00050"/>
    </source>
</evidence>
<comment type="function">
    <text evidence="3">Involved in chemotaxis. Part of a chemotaxis signal transduction system that modulates chemotaxis in response to various stimuli. Catalyzes the demethylation of specific methylglutamate residues introduced into the chemoreceptors (methyl-accepting chemotaxis proteins or MCP) by CheR. Also mediates the irreversible deamidation of specific glutamine residues to glutamic acid.</text>
</comment>
<evidence type="ECO:0000259" key="6">
    <source>
        <dbReference type="PROSITE" id="PS50110"/>
    </source>
</evidence>
<dbReference type="CDD" id="cd17541">
    <property type="entry name" value="REC_CheB-like"/>
    <property type="match status" value="1"/>
</dbReference>
<dbReference type="InterPro" id="IPR001789">
    <property type="entry name" value="Sig_transdc_resp-reg_receiver"/>
</dbReference>
<dbReference type="RefSeq" id="WP_206291086.1">
    <property type="nucleotide sequence ID" value="NZ_CP063458.1"/>
</dbReference>
<dbReference type="PIRSF" id="PIRSF000876">
    <property type="entry name" value="RR_chemtxs_CheB"/>
    <property type="match status" value="1"/>
</dbReference>
<dbReference type="EC" id="3.1.1.61" evidence="3"/>
<keyword evidence="3 5" id="KW-0597">Phosphoprotein</keyword>
<comment type="subcellular location">
    <subcellularLocation>
        <location evidence="3">Cytoplasm</location>
    </subcellularLocation>
</comment>
<feature type="domain" description="Response regulatory" evidence="6">
    <location>
        <begin position="5"/>
        <end position="123"/>
    </location>
</feature>
<comment type="similarity">
    <text evidence="3">Belongs to the CheB family.</text>
</comment>
<dbReference type="InterPro" id="IPR035909">
    <property type="entry name" value="CheB_C"/>
</dbReference>
<evidence type="ECO:0000256" key="5">
    <source>
        <dbReference type="PROSITE-ProRule" id="PRU00169"/>
    </source>
</evidence>
<dbReference type="SMART" id="SM00448">
    <property type="entry name" value="REC"/>
    <property type="match status" value="1"/>
</dbReference>
<feature type="active site" evidence="3 4">
    <location>
        <position position="204"/>
    </location>
</feature>
<dbReference type="CDD" id="cd16432">
    <property type="entry name" value="CheB_Rec"/>
    <property type="match status" value="1"/>
</dbReference>
<dbReference type="Gene3D" id="3.40.50.180">
    <property type="entry name" value="Methylesterase CheB, C-terminal domain"/>
    <property type="match status" value="1"/>
</dbReference>
<evidence type="ECO:0000259" key="7">
    <source>
        <dbReference type="PROSITE" id="PS50122"/>
    </source>
</evidence>
<accession>A0A7M2WRG1</accession>
<dbReference type="PROSITE" id="PS50110">
    <property type="entry name" value="RESPONSE_REGULATORY"/>
    <property type="match status" value="1"/>
</dbReference>
<protein>
    <recommendedName>
        <fullName evidence="3">Protein-glutamate methylesterase/protein-glutamine glutaminase</fullName>
        <ecNumber evidence="3">3.1.1.61</ecNumber>
        <ecNumber evidence="3">3.5.1.44</ecNumber>
    </recommendedName>
</protein>
<keyword evidence="3 4" id="KW-0145">Chemotaxis</keyword>
<comment type="catalytic activity">
    <reaction evidence="3">
        <text>L-glutaminyl-[protein] + H2O = L-glutamyl-[protein] + NH4(+)</text>
        <dbReference type="Rhea" id="RHEA:16441"/>
        <dbReference type="Rhea" id="RHEA-COMP:10207"/>
        <dbReference type="Rhea" id="RHEA-COMP:10208"/>
        <dbReference type="ChEBI" id="CHEBI:15377"/>
        <dbReference type="ChEBI" id="CHEBI:28938"/>
        <dbReference type="ChEBI" id="CHEBI:29973"/>
        <dbReference type="ChEBI" id="CHEBI:30011"/>
        <dbReference type="EC" id="3.5.1.44"/>
    </reaction>
</comment>
<dbReference type="HAMAP" id="MF_00099">
    <property type="entry name" value="CheB_chemtxs"/>
    <property type="match status" value="1"/>
</dbReference>